<dbReference type="FunCoup" id="F2LY01">
    <property type="interactions" value="325"/>
</dbReference>
<evidence type="ECO:0000313" key="11">
    <source>
        <dbReference type="EMBL" id="AEA33266.1"/>
    </source>
</evidence>
<dbReference type="HOGENOM" id="CLU_025400_2_0_7"/>
<dbReference type="PIRSF" id="PIRSF000729">
    <property type="entry name" value="GK"/>
    <property type="match status" value="1"/>
</dbReference>
<name>F2LY01_HIPMA</name>
<comment type="function">
    <text evidence="8">Catalyzes the transfer of a phosphate group to glutamate to form L-glutamate 5-phosphate.</text>
</comment>
<feature type="transmembrane region" description="Helical" evidence="9">
    <location>
        <begin position="53"/>
        <end position="70"/>
    </location>
</feature>
<dbReference type="PROSITE" id="PS50890">
    <property type="entry name" value="PUA"/>
    <property type="match status" value="1"/>
</dbReference>
<dbReference type="InterPro" id="IPR002478">
    <property type="entry name" value="PUA"/>
</dbReference>
<dbReference type="InterPro" id="IPR041739">
    <property type="entry name" value="G5K_ProB"/>
</dbReference>
<dbReference type="PRINTS" id="PR00474">
    <property type="entry name" value="GLU5KINASE"/>
</dbReference>
<evidence type="ECO:0000256" key="2">
    <source>
        <dbReference type="ARBA" id="ARBA00022605"/>
    </source>
</evidence>
<accession>F2LY01</accession>
<dbReference type="InterPro" id="IPR036974">
    <property type="entry name" value="PUA_sf"/>
</dbReference>
<keyword evidence="2 8" id="KW-0028">Amino-acid biosynthesis</keyword>
<evidence type="ECO:0000256" key="3">
    <source>
        <dbReference type="ARBA" id="ARBA00022650"/>
    </source>
</evidence>
<dbReference type="InterPro" id="IPR019797">
    <property type="entry name" value="Glutamate_5-kinase_CS"/>
</dbReference>
<dbReference type="HAMAP" id="MF_00456">
    <property type="entry name" value="ProB"/>
    <property type="match status" value="1"/>
</dbReference>
<reference evidence="12" key="2">
    <citation type="submission" date="2011-03" db="EMBL/GenBank/DDBJ databases">
        <title>The complete genome of Hippea maritima DSM 10411.</title>
        <authorList>
            <consortium name="US DOE Joint Genome Institute (JGI-PGF)"/>
            <person name="Lucas S."/>
            <person name="Copeland A."/>
            <person name="Lapidus A."/>
            <person name="Bruce D."/>
            <person name="Goodwin L."/>
            <person name="Pitluck S."/>
            <person name="Peters L."/>
            <person name="Kyrpides N."/>
            <person name="Mavromatis K."/>
            <person name="Pagani I."/>
            <person name="Ivanova N."/>
            <person name="Mikhailova N."/>
            <person name="Lu M."/>
            <person name="Detter J.C."/>
            <person name="Tapia R."/>
            <person name="Han C."/>
            <person name="Land M."/>
            <person name="Hauser L."/>
            <person name="Markowitz V."/>
            <person name="Cheng J.-F."/>
            <person name="Hugenholtz P."/>
            <person name="Woyke T."/>
            <person name="Wu D."/>
            <person name="Spring S."/>
            <person name="Schroeder M."/>
            <person name="Brambilla E."/>
            <person name="Klenk H.-P."/>
            <person name="Eisen J.A."/>
        </authorList>
    </citation>
    <scope>NUCLEOTIDE SEQUENCE [LARGE SCALE GENOMIC DNA]</scope>
    <source>
        <strain evidence="12">ATCC 700847 / DSM 10411 / MH2</strain>
    </source>
</reference>
<dbReference type="EC" id="2.7.2.11" evidence="8"/>
<feature type="binding site" evidence="8">
    <location>
        <begin position="214"/>
        <end position="220"/>
    </location>
    <ligand>
        <name>ATP</name>
        <dbReference type="ChEBI" id="CHEBI:30616"/>
    </ligand>
</feature>
<dbReference type="GO" id="GO:0055129">
    <property type="term" value="P:L-proline biosynthetic process"/>
    <property type="evidence" value="ECO:0007669"/>
    <property type="project" value="UniProtKB-UniRule"/>
</dbReference>
<keyword evidence="9" id="KW-1133">Transmembrane helix</keyword>
<dbReference type="GO" id="GO:0003723">
    <property type="term" value="F:RNA binding"/>
    <property type="evidence" value="ECO:0007669"/>
    <property type="project" value="InterPro"/>
</dbReference>
<dbReference type="UniPathway" id="UPA00098">
    <property type="reaction ID" value="UER00359"/>
</dbReference>
<evidence type="ECO:0000256" key="7">
    <source>
        <dbReference type="ARBA" id="ARBA00022840"/>
    </source>
</evidence>
<evidence type="ECO:0000256" key="8">
    <source>
        <dbReference type="HAMAP-Rule" id="MF_00456"/>
    </source>
</evidence>
<dbReference type="EMBL" id="CP002606">
    <property type="protein sequence ID" value="AEA33266.1"/>
    <property type="molecule type" value="Genomic_DNA"/>
</dbReference>
<dbReference type="Proteomes" id="UP000008139">
    <property type="component" value="Chromosome"/>
</dbReference>
<dbReference type="NCBIfam" id="TIGR01027">
    <property type="entry name" value="proB"/>
    <property type="match status" value="1"/>
</dbReference>
<feature type="binding site" evidence="8">
    <location>
        <position position="58"/>
    </location>
    <ligand>
        <name>substrate</name>
    </ligand>
</feature>
<feature type="binding site" evidence="8">
    <location>
        <position position="157"/>
    </location>
    <ligand>
        <name>substrate</name>
    </ligand>
</feature>
<comment type="subcellular location">
    <subcellularLocation>
        <location evidence="8">Cytoplasm</location>
    </subcellularLocation>
</comment>
<keyword evidence="9" id="KW-0472">Membrane</keyword>
<keyword evidence="3 8" id="KW-0641">Proline biosynthesis</keyword>
<dbReference type="InParanoid" id="F2LY01"/>
<dbReference type="Pfam" id="PF01472">
    <property type="entry name" value="PUA"/>
    <property type="match status" value="1"/>
</dbReference>
<comment type="caution">
    <text evidence="8">Lacks conserved residue(s) required for the propagation of feature annotation.</text>
</comment>
<feature type="binding site" evidence="8">
    <location>
        <position position="19"/>
    </location>
    <ligand>
        <name>ATP</name>
        <dbReference type="ChEBI" id="CHEBI:30616"/>
    </ligand>
</feature>
<sequence length="376" mass="41759">MDKREFRERLNQARRIVIKIGSGVISNNGSVDKNTLKSIVEDIANLKNRKKQILIVSSGAVASGMGIMGVKKRPDNIVNLQALASLGQPELINIYKELFEGFGIKTSQILITVDDIQNRRRFINAKNTLLTLLKWDILPIINENDTVVIKELRFGDNDNLSYHILNLIEADALVILSTIDGLYTKNPQDSKAQFIEAIDETVNFEDNGKSLLGSGGIKTKIEAGLNAAKLGKLACIINGKTPNAIKQLFNDSEFRFSYFIPKTHTINSKKSWIINCMPAGVVVIDEGAEKNILNNKSLLPSGIKKVYGGFGRGDVINIENEEGDLVAKGITNYDSSEIERIKQQHSNEIVNILGYKYSNDVVHIDNMALTKYHSEE</sequence>
<dbReference type="PROSITE" id="PS00902">
    <property type="entry name" value="GLUTAMATE_5_KINASE"/>
    <property type="match status" value="1"/>
</dbReference>
<evidence type="ECO:0000256" key="4">
    <source>
        <dbReference type="ARBA" id="ARBA00022679"/>
    </source>
</evidence>
<evidence type="ECO:0000256" key="5">
    <source>
        <dbReference type="ARBA" id="ARBA00022741"/>
    </source>
</evidence>
<dbReference type="Gene3D" id="3.40.1160.10">
    <property type="entry name" value="Acetylglutamate kinase-like"/>
    <property type="match status" value="2"/>
</dbReference>
<dbReference type="OrthoDB" id="9804434at2"/>
<evidence type="ECO:0000259" key="10">
    <source>
        <dbReference type="SMART" id="SM00359"/>
    </source>
</evidence>
<comment type="similarity">
    <text evidence="8">Belongs to the glutamate 5-kinase family.</text>
</comment>
<keyword evidence="7 8" id="KW-0067">ATP-binding</keyword>
<dbReference type="InterPro" id="IPR011529">
    <property type="entry name" value="Glu_5kinase"/>
</dbReference>
<reference evidence="11 12" key="1">
    <citation type="journal article" date="2011" name="Stand. Genomic Sci.">
        <title>Complete genome sequence of the thermophilic sulfur-reducer Hippea maritima type strain (MH(2)).</title>
        <authorList>
            <person name="Huntemann M."/>
            <person name="Lu M."/>
            <person name="Nolan M."/>
            <person name="Lapidus A."/>
            <person name="Lucas S."/>
            <person name="Hammon N."/>
            <person name="Deshpande S."/>
            <person name="Cheng J.F."/>
            <person name="Tapia R."/>
            <person name="Han C."/>
            <person name="Goodwin L."/>
            <person name="Pitluck S."/>
            <person name="Liolios K."/>
            <person name="Pagani I."/>
            <person name="Ivanova N."/>
            <person name="Ovchinikova G."/>
            <person name="Pati A."/>
            <person name="Chen A."/>
            <person name="Palaniappan K."/>
            <person name="Land M."/>
            <person name="Hauser L."/>
            <person name="Jeffries C.D."/>
            <person name="Detter J.C."/>
            <person name="Brambilla E.M."/>
            <person name="Rohde M."/>
            <person name="Spring S."/>
            <person name="Goker M."/>
            <person name="Woyke T."/>
            <person name="Bristow J."/>
            <person name="Eisen J.A."/>
            <person name="Markowitz V."/>
            <person name="Hugenholtz P."/>
            <person name="Kyrpides N.C."/>
            <person name="Klenk H.P."/>
            <person name="Mavromatis K."/>
        </authorList>
    </citation>
    <scope>NUCLEOTIDE SEQUENCE [LARGE SCALE GENOMIC DNA]</scope>
    <source>
        <strain evidence="12">ATCC 700847 / DSM 10411 / MH2</strain>
    </source>
</reference>
<dbReference type="InterPro" id="IPR015947">
    <property type="entry name" value="PUA-like_sf"/>
</dbReference>
<dbReference type="CDD" id="cd04242">
    <property type="entry name" value="AAK_G5K_ProB"/>
    <property type="match status" value="1"/>
</dbReference>
<keyword evidence="6 8" id="KW-0418">Kinase</keyword>
<dbReference type="SUPFAM" id="SSF53633">
    <property type="entry name" value="Carbamate kinase-like"/>
    <property type="match status" value="1"/>
</dbReference>
<keyword evidence="9" id="KW-0812">Transmembrane</keyword>
<dbReference type="GO" id="GO:0005524">
    <property type="term" value="F:ATP binding"/>
    <property type="evidence" value="ECO:0007669"/>
    <property type="project" value="UniProtKB-KW"/>
</dbReference>
<evidence type="ECO:0000256" key="6">
    <source>
        <dbReference type="ARBA" id="ARBA00022777"/>
    </source>
</evidence>
<feature type="binding site" evidence="8">
    <location>
        <position position="145"/>
    </location>
    <ligand>
        <name>substrate</name>
    </ligand>
</feature>
<evidence type="ECO:0000256" key="1">
    <source>
        <dbReference type="ARBA" id="ARBA00022490"/>
    </source>
</evidence>
<evidence type="ECO:0000313" key="12">
    <source>
        <dbReference type="Proteomes" id="UP000008139"/>
    </source>
</evidence>
<keyword evidence="4 8" id="KW-0808">Transferase</keyword>
<keyword evidence="5 8" id="KW-0547">Nucleotide-binding</keyword>
<keyword evidence="12" id="KW-1185">Reference proteome</keyword>
<dbReference type="InterPro" id="IPR005715">
    <property type="entry name" value="Glu_5kinase/COase_Synthase"/>
</dbReference>
<dbReference type="FunFam" id="3.40.1160.10:FF:000006">
    <property type="entry name" value="Glutamate 5-kinase"/>
    <property type="match status" value="1"/>
</dbReference>
<keyword evidence="1 8" id="KW-0963">Cytoplasm</keyword>
<dbReference type="Pfam" id="PF00696">
    <property type="entry name" value="AA_kinase"/>
    <property type="match status" value="1"/>
</dbReference>
<dbReference type="PANTHER" id="PTHR43654:SF1">
    <property type="entry name" value="ISOPENTENYL PHOSPHATE KINASE"/>
    <property type="match status" value="1"/>
</dbReference>
<dbReference type="GO" id="GO:0004349">
    <property type="term" value="F:glutamate 5-kinase activity"/>
    <property type="evidence" value="ECO:0007669"/>
    <property type="project" value="UniProtKB-UniRule"/>
</dbReference>
<dbReference type="InterPro" id="IPR036393">
    <property type="entry name" value="AceGlu_kinase-like_sf"/>
</dbReference>
<dbReference type="InterPro" id="IPR001048">
    <property type="entry name" value="Asp/Glu/Uridylate_kinase"/>
</dbReference>
<dbReference type="eggNOG" id="COG0263">
    <property type="taxonomic scope" value="Bacteria"/>
</dbReference>
<protein>
    <recommendedName>
        <fullName evidence="8">Glutamate 5-kinase</fullName>
        <ecNumber evidence="8">2.7.2.11</ecNumber>
    </recommendedName>
    <alternativeName>
        <fullName evidence="8">Gamma-glutamyl kinase</fullName>
        <shortName evidence="8">GK</shortName>
    </alternativeName>
</protein>
<evidence type="ECO:0000256" key="9">
    <source>
        <dbReference type="SAM" id="Phobius"/>
    </source>
</evidence>
<comment type="catalytic activity">
    <reaction evidence="8">
        <text>L-glutamate + ATP = L-glutamyl 5-phosphate + ADP</text>
        <dbReference type="Rhea" id="RHEA:14877"/>
        <dbReference type="ChEBI" id="CHEBI:29985"/>
        <dbReference type="ChEBI" id="CHEBI:30616"/>
        <dbReference type="ChEBI" id="CHEBI:58274"/>
        <dbReference type="ChEBI" id="CHEBI:456216"/>
        <dbReference type="EC" id="2.7.2.11"/>
    </reaction>
</comment>
<dbReference type="KEGG" id="hmr:Hipma_0289"/>
<organism evidence="11 12">
    <name type="scientific">Hippea maritima (strain ATCC 700847 / DSM 10411 / MH2)</name>
    <dbReference type="NCBI Taxonomy" id="760142"/>
    <lineage>
        <taxon>Bacteria</taxon>
        <taxon>Pseudomonadati</taxon>
        <taxon>Campylobacterota</taxon>
        <taxon>Desulfurellia</taxon>
        <taxon>Desulfurellales</taxon>
        <taxon>Hippeaceae</taxon>
        <taxon>Hippea</taxon>
    </lineage>
</organism>
<feature type="domain" description="PUA" evidence="10">
    <location>
        <begin position="280"/>
        <end position="362"/>
    </location>
</feature>
<comment type="pathway">
    <text evidence="8">Amino-acid biosynthesis; L-proline biosynthesis; L-glutamate 5-semialdehyde from L-glutamate: step 1/2.</text>
</comment>
<dbReference type="Gene3D" id="2.30.130.10">
    <property type="entry name" value="PUA domain"/>
    <property type="match status" value="1"/>
</dbReference>
<dbReference type="SUPFAM" id="SSF88697">
    <property type="entry name" value="PUA domain-like"/>
    <property type="match status" value="1"/>
</dbReference>
<dbReference type="AlphaFoldDB" id="F2LY01"/>
<dbReference type="InterPro" id="IPR001057">
    <property type="entry name" value="Glu/AcGlu_kinase"/>
</dbReference>
<dbReference type="GO" id="GO:0005829">
    <property type="term" value="C:cytosol"/>
    <property type="evidence" value="ECO:0007669"/>
    <property type="project" value="TreeGrafter"/>
</dbReference>
<dbReference type="PANTHER" id="PTHR43654">
    <property type="entry name" value="GLUTAMATE 5-KINASE"/>
    <property type="match status" value="1"/>
</dbReference>
<proteinExistence type="inferred from homology"/>
<dbReference type="STRING" id="760142.Hipma_0289"/>
<dbReference type="SMART" id="SM00359">
    <property type="entry name" value="PUA"/>
    <property type="match status" value="1"/>
</dbReference>
<dbReference type="CDD" id="cd21157">
    <property type="entry name" value="PUA_G5K"/>
    <property type="match status" value="1"/>
</dbReference>
<gene>
    <name evidence="8" type="primary">proB</name>
    <name evidence="11" type="ordered locus">Hipma_0289</name>
</gene>
<dbReference type="RefSeq" id="WP_013681310.1">
    <property type="nucleotide sequence ID" value="NC_015318.1"/>
</dbReference>